<proteinExistence type="predicted"/>
<reference evidence="1 2" key="1">
    <citation type="submission" date="2023-05" db="EMBL/GenBank/DDBJ databases">
        <title>Novel species of genus Flectobacillus isolated from stream in China.</title>
        <authorList>
            <person name="Lu H."/>
        </authorList>
    </citation>
    <scope>NUCLEOTIDE SEQUENCE [LARGE SCALE GENOMIC DNA]</scope>
    <source>
        <strain evidence="1 2">KCTC 42575</strain>
    </source>
</reference>
<protein>
    <submittedName>
        <fullName evidence="1">Uncharacterized protein</fullName>
    </submittedName>
</protein>
<evidence type="ECO:0000313" key="2">
    <source>
        <dbReference type="Proteomes" id="UP001236507"/>
    </source>
</evidence>
<comment type="caution">
    <text evidence="1">The sequence shown here is derived from an EMBL/GenBank/DDBJ whole genome shotgun (WGS) entry which is preliminary data.</text>
</comment>
<organism evidence="1 2">
    <name type="scientific">Flectobacillus roseus</name>
    <dbReference type="NCBI Taxonomy" id="502259"/>
    <lineage>
        <taxon>Bacteria</taxon>
        <taxon>Pseudomonadati</taxon>
        <taxon>Bacteroidota</taxon>
        <taxon>Cytophagia</taxon>
        <taxon>Cytophagales</taxon>
        <taxon>Flectobacillaceae</taxon>
        <taxon>Flectobacillus</taxon>
    </lineage>
</organism>
<dbReference type="EMBL" id="JASHIF010000024">
    <property type="protein sequence ID" value="MDI9861996.1"/>
    <property type="molecule type" value="Genomic_DNA"/>
</dbReference>
<dbReference type="Proteomes" id="UP001236507">
    <property type="component" value="Unassembled WGS sequence"/>
</dbReference>
<accession>A0ABT6YEH3</accession>
<gene>
    <name evidence="1" type="ORF">QM524_22425</name>
</gene>
<dbReference type="RefSeq" id="WP_283346328.1">
    <property type="nucleotide sequence ID" value="NZ_JASHIF010000024.1"/>
</dbReference>
<sequence>MTKKSLLICSISAFLFVQCRTSKVVEVAEIKEQNCISCFQPELVNSKATCETSAIVFDGTKILIANDKDMPDGRTSVFAILSNTITTDTSKIVYLKNPIFKAAKKYEDFAITPNQSLIFLSTGFDRVKDNSPEWDGFNTILYWEKGQDESPKVLSEDGKATSSVALRKQISKVLANEKFPEGVPYFKIEGFAATNTHLYLGVREIGESFQNPIYVVKVIEVPYTFKSGVVSLSGEMKVIADFQPDKQVVGDVKLGLSSIEYDRFNKRFVILTSYETPENVGAYLWTASLNDLRSNKISIVKTSNGEPLKLTTKAEDVTIVDKSTLYLINDDDRLKTKVNGQTRQLNQAFYQVISLK</sequence>
<evidence type="ECO:0000313" key="1">
    <source>
        <dbReference type="EMBL" id="MDI9861996.1"/>
    </source>
</evidence>
<name>A0ABT6YEH3_9BACT</name>
<keyword evidence="2" id="KW-1185">Reference proteome</keyword>